<evidence type="ECO:0000256" key="1">
    <source>
        <dbReference type="SAM" id="MobiDB-lite"/>
    </source>
</evidence>
<gene>
    <name evidence="3" type="ORF">chiPu_0001713</name>
</gene>
<feature type="region of interest" description="Disordered" evidence="1">
    <location>
        <begin position="1"/>
        <end position="29"/>
    </location>
</feature>
<name>A0A401RYX8_CHIPU</name>
<dbReference type="FunFam" id="3.40.50.620:FF:000280">
    <property type="entry name" value="DUF218 domain"/>
    <property type="match status" value="1"/>
</dbReference>
<dbReference type="PANTHER" id="PTHR30336:SF20">
    <property type="entry name" value="DUF218 DOMAIN-CONTAINING PROTEIN"/>
    <property type="match status" value="1"/>
</dbReference>
<dbReference type="OMA" id="YPAKGFQ"/>
<dbReference type="InterPro" id="IPR014729">
    <property type="entry name" value="Rossmann-like_a/b/a_fold"/>
</dbReference>
<comment type="caution">
    <text evidence="3">The sequence shown here is derived from an EMBL/GenBank/DDBJ whole genome shotgun (WGS) entry which is preliminary data.</text>
</comment>
<dbReference type="Gene3D" id="3.40.50.620">
    <property type="entry name" value="HUPs"/>
    <property type="match status" value="1"/>
</dbReference>
<dbReference type="GO" id="GO:0005886">
    <property type="term" value="C:plasma membrane"/>
    <property type="evidence" value="ECO:0007669"/>
    <property type="project" value="TreeGrafter"/>
</dbReference>
<reference evidence="3 4" key="1">
    <citation type="journal article" date="2018" name="Nat. Ecol. Evol.">
        <title>Shark genomes provide insights into elasmobranch evolution and the origin of vertebrates.</title>
        <authorList>
            <person name="Hara Y"/>
            <person name="Yamaguchi K"/>
            <person name="Onimaru K"/>
            <person name="Kadota M"/>
            <person name="Koyanagi M"/>
            <person name="Keeley SD"/>
            <person name="Tatsumi K"/>
            <person name="Tanaka K"/>
            <person name="Motone F"/>
            <person name="Kageyama Y"/>
            <person name="Nozu R"/>
            <person name="Adachi N"/>
            <person name="Nishimura O"/>
            <person name="Nakagawa R"/>
            <person name="Tanegashima C"/>
            <person name="Kiyatake I"/>
            <person name="Matsumoto R"/>
            <person name="Murakumo K"/>
            <person name="Nishida K"/>
            <person name="Terakita A"/>
            <person name="Kuratani S"/>
            <person name="Sato K"/>
            <person name="Hyodo S Kuraku.S."/>
        </authorList>
    </citation>
    <scope>NUCLEOTIDE SEQUENCE [LARGE SCALE GENOMIC DNA]</scope>
</reference>
<dbReference type="OrthoDB" id="17725at2759"/>
<protein>
    <recommendedName>
        <fullName evidence="2">DUF218 domain-containing protein</fullName>
    </recommendedName>
</protein>
<evidence type="ECO:0000313" key="3">
    <source>
        <dbReference type="EMBL" id="GCC23319.1"/>
    </source>
</evidence>
<dbReference type="Pfam" id="PF02698">
    <property type="entry name" value="DUF218"/>
    <property type="match status" value="1"/>
</dbReference>
<dbReference type="CDD" id="cd06259">
    <property type="entry name" value="YdcF-like"/>
    <property type="match status" value="1"/>
</dbReference>
<evidence type="ECO:0000259" key="2">
    <source>
        <dbReference type="Pfam" id="PF02698"/>
    </source>
</evidence>
<feature type="domain" description="DUF218" evidence="2">
    <location>
        <begin position="55"/>
        <end position="175"/>
    </location>
</feature>
<dbReference type="EMBL" id="BEZZ01000026">
    <property type="protein sequence ID" value="GCC23319.1"/>
    <property type="molecule type" value="Genomic_DNA"/>
</dbReference>
<dbReference type="Proteomes" id="UP000287033">
    <property type="component" value="Unassembled WGS sequence"/>
</dbReference>
<dbReference type="InterPro" id="IPR051599">
    <property type="entry name" value="Cell_Envelope_Assoc"/>
</dbReference>
<sequence length="245" mass="28099">MCNEKIRDEGNSPPLTDRSDDTDGNDVSGMDNDCKQWAQVLWNYLRLGQPLVKSDVIIGLGCHDIRVAERAATLYLENWAPWILFTGYLGNHTVGVWHQSEADVFAETATKLGVPADKIILEKKATNTGENIRFAYQTLKDNNIPAKRIILVQQPFMERRVYATYLRQWPEDKENVQAVVTSPMMEMDEYPNSHVGNMDNLIGYMLAVLERIRDYPKKGFQVEQEIFPEVYDAQRKLLQAGYQPK</sequence>
<accession>A0A401RYX8</accession>
<proteinExistence type="predicted"/>
<dbReference type="InterPro" id="IPR003848">
    <property type="entry name" value="DUF218"/>
</dbReference>
<dbReference type="PANTHER" id="PTHR30336">
    <property type="entry name" value="INNER MEMBRANE PROTEIN, PROBABLE PERMEASE"/>
    <property type="match status" value="1"/>
</dbReference>
<keyword evidence="4" id="KW-1185">Reference proteome</keyword>
<dbReference type="AlphaFoldDB" id="A0A401RYX8"/>
<organism evidence="3 4">
    <name type="scientific">Chiloscyllium punctatum</name>
    <name type="common">Brownbanded bambooshark</name>
    <name type="synonym">Hemiscyllium punctatum</name>
    <dbReference type="NCBI Taxonomy" id="137246"/>
    <lineage>
        <taxon>Eukaryota</taxon>
        <taxon>Metazoa</taxon>
        <taxon>Chordata</taxon>
        <taxon>Craniata</taxon>
        <taxon>Vertebrata</taxon>
        <taxon>Chondrichthyes</taxon>
        <taxon>Elasmobranchii</taxon>
        <taxon>Galeomorphii</taxon>
        <taxon>Galeoidea</taxon>
        <taxon>Orectolobiformes</taxon>
        <taxon>Hemiscylliidae</taxon>
        <taxon>Chiloscyllium</taxon>
    </lineage>
</organism>
<feature type="compositionally biased region" description="Basic and acidic residues" evidence="1">
    <location>
        <begin position="1"/>
        <end position="10"/>
    </location>
</feature>
<dbReference type="STRING" id="137246.A0A401RYX8"/>
<evidence type="ECO:0000313" key="4">
    <source>
        <dbReference type="Proteomes" id="UP000287033"/>
    </source>
</evidence>